<protein>
    <recommendedName>
        <fullName evidence="1">Reverse transcriptase domain-containing protein</fullName>
    </recommendedName>
</protein>
<dbReference type="PROSITE" id="PS50878">
    <property type="entry name" value="RT_POL"/>
    <property type="match status" value="1"/>
</dbReference>
<evidence type="ECO:0000259" key="1">
    <source>
        <dbReference type="PROSITE" id="PS50878"/>
    </source>
</evidence>
<reference evidence="2 3" key="1">
    <citation type="submission" date="2024-01" db="EMBL/GenBank/DDBJ databases">
        <title>The genome of the rayed Mediterranean limpet Patella caerulea (Linnaeus, 1758).</title>
        <authorList>
            <person name="Anh-Thu Weber A."/>
            <person name="Halstead-Nussloch G."/>
        </authorList>
    </citation>
    <scope>NUCLEOTIDE SEQUENCE [LARGE SCALE GENOMIC DNA]</scope>
    <source>
        <strain evidence="2">AATW-2023a</strain>
        <tissue evidence="2">Whole specimen</tissue>
    </source>
</reference>
<comment type="caution">
    <text evidence="2">The sequence shown here is derived from an EMBL/GenBank/DDBJ whole genome shotgun (WGS) entry which is preliminary data.</text>
</comment>
<proteinExistence type="predicted"/>
<name>A0AAN8J835_PATCE</name>
<dbReference type="EMBL" id="JAZGQO010000013">
    <property type="protein sequence ID" value="KAK6171922.1"/>
    <property type="molecule type" value="Genomic_DNA"/>
</dbReference>
<dbReference type="PANTHER" id="PTHR33332">
    <property type="entry name" value="REVERSE TRANSCRIPTASE DOMAIN-CONTAINING PROTEIN"/>
    <property type="match status" value="1"/>
</dbReference>
<dbReference type="SUPFAM" id="SSF56672">
    <property type="entry name" value="DNA/RNA polymerases"/>
    <property type="match status" value="1"/>
</dbReference>
<accession>A0AAN8J835</accession>
<dbReference type="Pfam" id="PF00078">
    <property type="entry name" value="RVT_1"/>
    <property type="match status" value="1"/>
</dbReference>
<dbReference type="AlphaFoldDB" id="A0AAN8J835"/>
<dbReference type="InterPro" id="IPR000477">
    <property type="entry name" value="RT_dom"/>
</dbReference>
<evidence type="ECO:0000313" key="2">
    <source>
        <dbReference type="EMBL" id="KAK6171922.1"/>
    </source>
</evidence>
<dbReference type="CDD" id="cd01650">
    <property type="entry name" value="RT_nLTR_like"/>
    <property type="match status" value="1"/>
</dbReference>
<organism evidence="2 3">
    <name type="scientific">Patella caerulea</name>
    <name type="common">Rayed Mediterranean limpet</name>
    <dbReference type="NCBI Taxonomy" id="87958"/>
    <lineage>
        <taxon>Eukaryota</taxon>
        <taxon>Metazoa</taxon>
        <taxon>Spiralia</taxon>
        <taxon>Lophotrochozoa</taxon>
        <taxon>Mollusca</taxon>
        <taxon>Gastropoda</taxon>
        <taxon>Patellogastropoda</taxon>
        <taxon>Patelloidea</taxon>
        <taxon>Patellidae</taxon>
        <taxon>Patella</taxon>
    </lineage>
</organism>
<gene>
    <name evidence="2" type="ORF">SNE40_018342</name>
</gene>
<dbReference type="Proteomes" id="UP001347796">
    <property type="component" value="Unassembled WGS sequence"/>
</dbReference>
<sequence>MTLKVDKSPGPDGFHPRVLKEAAEELAYPLTILINQTLKEGKLPKIWKDATVTPIFKKGKRNTPGNYRPVSLTSIICKMTESLVRDKVIDHMTKYQLLSKHQHGFVSGRSTSTNLLAVIDTWTKALDDLIPVDTIYLDFAKAFDSVPHERLLNKLEGYGIKGEVLTWIRQFLHGRRQQVKVNGEPSDWKPVTSGIPQGSVLGPVLFVIFINDLPKIVQSLVEMFTDDTKIFLPIHDANSHQIIQNDIHSLTDWAKKWQLRFNASKCKTLHLGNRNPRHTYRMEDQNGCEIPLESTDLEKDLGVNIDPSLTFSSHIEGQVNKANRIIGLIRRSYEHLDGDSFRRLFTALIRPHLEYCNVDWAPRLEKDKKLIEGVLRRGTKLIPGLKDLSYEKRLEKLKLPSMAFRRARGDVIEAYKYTHGLYKTDQILELDTDKTRRGHSYKLKKRHCKTATRRNFFSYRVVNEWNSLSEDVVSAPSLNAFKSRIDRLWSDHVYKIKLPSPLPHAKTKDLILKCEPAENSLQATA</sequence>
<dbReference type="InterPro" id="IPR043502">
    <property type="entry name" value="DNA/RNA_pol_sf"/>
</dbReference>
<keyword evidence="3" id="KW-1185">Reference proteome</keyword>
<feature type="domain" description="Reverse transcriptase" evidence="1">
    <location>
        <begin position="36"/>
        <end position="305"/>
    </location>
</feature>
<evidence type="ECO:0000313" key="3">
    <source>
        <dbReference type="Proteomes" id="UP001347796"/>
    </source>
</evidence>